<comment type="similarity">
    <text evidence="1 6">Belongs to the peptidase A1 family.</text>
</comment>
<keyword evidence="7" id="KW-0732">Signal</keyword>
<keyword evidence="2 6" id="KW-0645">Protease</keyword>
<dbReference type="Pfam" id="PF00026">
    <property type="entry name" value="Asp"/>
    <property type="match status" value="1"/>
</dbReference>
<evidence type="ECO:0000256" key="1">
    <source>
        <dbReference type="ARBA" id="ARBA00007447"/>
    </source>
</evidence>
<evidence type="ECO:0000256" key="6">
    <source>
        <dbReference type="RuleBase" id="RU000454"/>
    </source>
</evidence>
<gene>
    <name evidence="9" type="ORF">QBC41DRAFT_283120</name>
</gene>
<dbReference type="EMBL" id="JAULSY010000111">
    <property type="protein sequence ID" value="KAK0665388.1"/>
    <property type="molecule type" value="Genomic_DNA"/>
</dbReference>
<dbReference type="PROSITE" id="PS00141">
    <property type="entry name" value="ASP_PROTEASE"/>
    <property type="match status" value="1"/>
</dbReference>
<protein>
    <submittedName>
        <fullName evidence="9">Endothiapepsin</fullName>
    </submittedName>
</protein>
<accession>A0AA39Z719</accession>
<dbReference type="PROSITE" id="PS51767">
    <property type="entry name" value="PEPTIDASE_A1"/>
    <property type="match status" value="1"/>
</dbReference>
<dbReference type="InterPro" id="IPR001969">
    <property type="entry name" value="Aspartic_peptidase_AS"/>
</dbReference>
<keyword evidence="10" id="KW-1185">Reference proteome</keyword>
<feature type="domain" description="Peptidase A1" evidence="8">
    <location>
        <begin position="93"/>
        <end position="405"/>
    </location>
</feature>
<feature type="active site" evidence="5">
    <location>
        <position position="111"/>
    </location>
</feature>
<keyword evidence="3 6" id="KW-0064">Aspartyl protease</keyword>
<dbReference type="CDD" id="cd06097">
    <property type="entry name" value="Aspergillopepsin_like"/>
    <property type="match status" value="1"/>
</dbReference>
<evidence type="ECO:0000313" key="10">
    <source>
        <dbReference type="Proteomes" id="UP001174997"/>
    </source>
</evidence>
<sequence>MATLFFMLLMGIFSTFIHAIPTSTGQKVTRRSVTVDLPRNPGYAPNGRLQYSRALKKWGVDMSTHLDDVTNSFRGGGESGDVNAESITADREYLSRVGFGTPFQYLNVDLDTGSADVWVFSSETRTKKPRETIFDLKKSSTSKLLNGSEWRISYGDSSYAWGHVYHDSIDIAGIPVHNAVVQSAVDVSDSLSSDKYIDGIFGLAYNLHSQVRPKEPTVLETIKGHLDKPVFTADLRYRSDEGVYTFGYIDHDRHIGEINYTPLLPNSTFWEFNFTGLHVVGHDYWYISQWRVIADTGTTLLLLSPDIVNMYYSAVPNATSDQAFGGLWHYPCDTELPDFEIGFANGWVATVPGKYMNYTTYNEVPGSCMGGLQAFDSEEFGILGDIFLKAVYTVFDMEGGRIGFAHKDLEL</sequence>
<evidence type="ECO:0000313" key="9">
    <source>
        <dbReference type="EMBL" id="KAK0665388.1"/>
    </source>
</evidence>
<comment type="caution">
    <text evidence="9">The sequence shown here is derived from an EMBL/GenBank/DDBJ whole genome shotgun (WGS) entry which is preliminary data.</text>
</comment>
<feature type="active site" evidence="5">
    <location>
        <position position="295"/>
    </location>
</feature>
<dbReference type="SUPFAM" id="SSF50630">
    <property type="entry name" value="Acid proteases"/>
    <property type="match status" value="1"/>
</dbReference>
<dbReference type="GO" id="GO:0006508">
    <property type="term" value="P:proteolysis"/>
    <property type="evidence" value="ECO:0007669"/>
    <property type="project" value="UniProtKB-KW"/>
</dbReference>
<feature type="signal peptide" evidence="7">
    <location>
        <begin position="1"/>
        <end position="19"/>
    </location>
</feature>
<dbReference type="InterPro" id="IPR033121">
    <property type="entry name" value="PEPTIDASE_A1"/>
</dbReference>
<keyword evidence="4 6" id="KW-0378">Hydrolase</keyword>
<dbReference type="AlphaFoldDB" id="A0AA39Z719"/>
<dbReference type="GO" id="GO:0004190">
    <property type="term" value="F:aspartic-type endopeptidase activity"/>
    <property type="evidence" value="ECO:0007669"/>
    <property type="project" value="UniProtKB-KW"/>
</dbReference>
<evidence type="ECO:0000259" key="8">
    <source>
        <dbReference type="PROSITE" id="PS51767"/>
    </source>
</evidence>
<dbReference type="PRINTS" id="PR00792">
    <property type="entry name" value="PEPSIN"/>
</dbReference>
<dbReference type="InterPro" id="IPR034163">
    <property type="entry name" value="Aspergillopepsin-like_cat_dom"/>
</dbReference>
<evidence type="ECO:0000256" key="4">
    <source>
        <dbReference type="ARBA" id="ARBA00022801"/>
    </source>
</evidence>
<dbReference type="PANTHER" id="PTHR47966:SF2">
    <property type="entry name" value="ASPERGILLOPEPSIN-1-RELATED"/>
    <property type="match status" value="1"/>
</dbReference>
<reference evidence="9" key="1">
    <citation type="submission" date="2023-06" db="EMBL/GenBank/DDBJ databases">
        <title>Genome-scale phylogeny and comparative genomics of the fungal order Sordariales.</title>
        <authorList>
            <consortium name="Lawrence Berkeley National Laboratory"/>
            <person name="Hensen N."/>
            <person name="Bonometti L."/>
            <person name="Westerberg I."/>
            <person name="Brannstrom I.O."/>
            <person name="Guillou S."/>
            <person name="Cros-Aarteil S."/>
            <person name="Calhoun S."/>
            <person name="Haridas S."/>
            <person name="Kuo A."/>
            <person name="Mondo S."/>
            <person name="Pangilinan J."/>
            <person name="Riley R."/>
            <person name="Labutti K."/>
            <person name="Andreopoulos B."/>
            <person name="Lipzen A."/>
            <person name="Chen C."/>
            <person name="Yanf M."/>
            <person name="Daum C."/>
            <person name="Ng V."/>
            <person name="Clum A."/>
            <person name="Steindorff A."/>
            <person name="Ohm R."/>
            <person name="Martin F."/>
            <person name="Silar P."/>
            <person name="Natvig D."/>
            <person name="Lalanne C."/>
            <person name="Gautier V."/>
            <person name="Ament-Velasquez S.L."/>
            <person name="Kruys A."/>
            <person name="Hutchinson M.I."/>
            <person name="Powell A.J."/>
            <person name="Barry K."/>
            <person name="Miller A.N."/>
            <person name="Grigoriev I.V."/>
            <person name="Debuchy R."/>
            <person name="Gladieux P."/>
            <person name="Thoren M.H."/>
            <person name="Johannesson H."/>
        </authorList>
    </citation>
    <scope>NUCLEOTIDE SEQUENCE</scope>
    <source>
        <strain evidence="9">CBS 307.81</strain>
    </source>
</reference>
<dbReference type="InterPro" id="IPR001461">
    <property type="entry name" value="Aspartic_peptidase_A1"/>
</dbReference>
<evidence type="ECO:0000256" key="5">
    <source>
        <dbReference type="PIRSR" id="PIRSR601461-1"/>
    </source>
</evidence>
<name>A0AA39Z719_9PEZI</name>
<dbReference type="Proteomes" id="UP001174997">
    <property type="component" value="Unassembled WGS sequence"/>
</dbReference>
<organism evidence="9 10">
    <name type="scientific">Cercophora samala</name>
    <dbReference type="NCBI Taxonomy" id="330535"/>
    <lineage>
        <taxon>Eukaryota</taxon>
        <taxon>Fungi</taxon>
        <taxon>Dikarya</taxon>
        <taxon>Ascomycota</taxon>
        <taxon>Pezizomycotina</taxon>
        <taxon>Sordariomycetes</taxon>
        <taxon>Sordariomycetidae</taxon>
        <taxon>Sordariales</taxon>
        <taxon>Lasiosphaeriaceae</taxon>
        <taxon>Cercophora</taxon>
    </lineage>
</organism>
<dbReference type="PANTHER" id="PTHR47966">
    <property type="entry name" value="BETA-SITE APP-CLEAVING ENZYME, ISOFORM A-RELATED"/>
    <property type="match status" value="1"/>
</dbReference>
<dbReference type="InterPro" id="IPR021109">
    <property type="entry name" value="Peptidase_aspartic_dom_sf"/>
</dbReference>
<proteinExistence type="inferred from homology"/>
<evidence type="ECO:0000256" key="2">
    <source>
        <dbReference type="ARBA" id="ARBA00022670"/>
    </source>
</evidence>
<dbReference type="Gene3D" id="2.40.70.10">
    <property type="entry name" value="Acid Proteases"/>
    <property type="match status" value="2"/>
</dbReference>
<feature type="chain" id="PRO_5041215643" evidence="7">
    <location>
        <begin position="20"/>
        <end position="411"/>
    </location>
</feature>
<evidence type="ECO:0000256" key="7">
    <source>
        <dbReference type="SAM" id="SignalP"/>
    </source>
</evidence>
<evidence type="ECO:0000256" key="3">
    <source>
        <dbReference type="ARBA" id="ARBA00022750"/>
    </source>
</evidence>